<organism evidence="2">
    <name type="scientific">freshwater metagenome</name>
    <dbReference type="NCBI Taxonomy" id="449393"/>
    <lineage>
        <taxon>unclassified sequences</taxon>
        <taxon>metagenomes</taxon>
        <taxon>ecological metagenomes</taxon>
    </lineage>
</organism>
<accession>A0A6J6X197</accession>
<name>A0A6J6X197_9ZZZZ</name>
<proteinExistence type="predicted"/>
<reference evidence="2" key="1">
    <citation type="submission" date="2020-05" db="EMBL/GenBank/DDBJ databases">
        <authorList>
            <person name="Chiriac C."/>
            <person name="Salcher M."/>
            <person name="Ghai R."/>
            <person name="Kavagutti S V."/>
        </authorList>
    </citation>
    <scope>NUCLEOTIDE SEQUENCE</scope>
</reference>
<dbReference type="AlphaFoldDB" id="A0A6J6X197"/>
<feature type="region of interest" description="Disordered" evidence="1">
    <location>
        <begin position="166"/>
        <end position="187"/>
    </location>
</feature>
<evidence type="ECO:0000313" key="2">
    <source>
        <dbReference type="EMBL" id="CAB4789253.1"/>
    </source>
</evidence>
<sequence>MTFVDLDPDQGGPRADLWCAMTDPRWLSFGTQRRINKALMILHAVTVQRRPMLDDELWALDALYDLVNQHVRSWNLPSADGALDGSDAVAPIWPPLSDMPEKPVAPVHGPKVPKTERASIDALHAEVITVWDQTYELMRKNYRPLDNLFPEHARHLIQGYQERLLDGSKSPARPGLPARPQGITSAA</sequence>
<protein>
    <submittedName>
        <fullName evidence="2">Unannotated protein</fullName>
    </submittedName>
</protein>
<gene>
    <name evidence="2" type="ORF">UFOPK2992_00292</name>
</gene>
<evidence type="ECO:0000256" key="1">
    <source>
        <dbReference type="SAM" id="MobiDB-lite"/>
    </source>
</evidence>
<dbReference type="EMBL" id="CAFAAI010000029">
    <property type="protein sequence ID" value="CAB4789253.1"/>
    <property type="molecule type" value="Genomic_DNA"/>
</dbReference>